<accession>A0AAN6JZR4</accession>
<evidence type="ECO:0000313" key="5">
    <source>
        <dbReference type="Proteomes" id="UP001175353"/>
    </source>
</evidence>
<dbReference type="AlphaFoldDB" id="A0AAN6JZR4"/>
<evidence type="ECO:0000256" key="1">
    <source>
        <dbReference type="ARBA" id="ARBA00009303"/>
    </source>
</evidence>
<keyword evidence="4" id="KW-0560">Oxidoreductase</keyword>
<dbReference type="Proteomes" id="UP001175353">
    <property type="component" value="Unassembled WGS sequence"/>
</dbReference>
<protein>
    <submittedName>
        <fullName evidence="4">Ribonucleotide-diphosphate reductase (RNR), small subunit</fullName>
        <ecNumber evidence="4">1.17.4.1</ecNumber>
    </submittedName>
</protein>
<dbReference type="EC" id="1.17.4.1" evidence="4"/>
<dbReference type="PANTHER" id="PTHR23409">
    <property type="entry name" value="RIBONUCLEOSIDE-DIPHOSPHATE REDUCTASE SMALL CHAIN"/>
    <property type="match status" value="1"/>
</dbReference>
<dbReference type="InterPro" id="IPR030475">
    <property type="entry name" value="RNR_small_AS"/>
</dbReference>
<keyword evidence="2" id="KW-0812">Transmembrane</keyword>
<dbReference type="Gene3D" id="1.10.620.20">
    <property type="entry name" value="Ribonucleotide Reductase, subunit A"/>
    <property type="match status" value="1"/>
</dbReference>
<reference evidence="4" key="2">
    <citation type="submission" date="2023-06" db="EMBL/GenBank/DDBJ databases">
        <title>Black Yeasts Isolated from many extreme environments.</title>
        <authorList>
            <person name="Coleine C."/>
            <person name="Stajich J.E."/>
            <person name="Selbmann L."/>
        </authorList>
    </citation>
    <scope>NUCLEOTIDE SEQUENCE</scope>
    <source>
        <strain evidence="4">CCFEE 5200</strain>
    </source>
</reference>
<dbReference type="GO" id="GO:0004748">
    <property type="term" value="F:ribonucleoside-diphosphate reductase activity, thioredoxin disulfide as acceptor"/>
    <property type="evidence" value="ECO:0007669"/>
    <property type="project" value="UniProtKB-EC"/>
</dbReference>
<comment type="similarity">
    <text evidence="1">Belongs to the ribonucleoside diphosphate reductase small chain family.</text>
</comment>
<dbReference type="InterPro" id="IPR000358">
    <property type="entry name" value="RNR_small_fam"/>
</dbReference>
<keyword evidence="2" id="KW-1133">Transmembrane helix</keyword>
<dbReference type="InterPro" id="IPR033909">
    <property type="entry name" value="RNR_small"/>
</dbReference>
<evidence type="ECO:0000313" key="4">
    <source>
        <dbReference type="EMBL" id="KAK0957357.1"/>
    </source>
</evidence>
<gene>
    <name evidence="4" type="primary">RNR2_3</name>
    <name evidence="3" type="synonym">RNR2_1</name>
    <name evidence="3" type="ORF">LTR82_002819</name>
    <name evidence="4" type="ORF">LTR91_021909</name>
</gene>
<keyword evidence="2" id="KW-0472">Membrane</keyword>
<name>A0AAN6JZR4_9PEZI</name>
<proteinExistence type="inferred from homology"/>
<dbReference type="InterPro" id="IPR009078">
    <property type="entry name" value="Ferritin-like_SF"/>
</dbReference>
<evidence type="ECO:0000313" key="3">
    <source>
        <dbReference type="EMBL" id="KAK0326074.1"/>
    </source>
</evidence>
<dbReference type="Pfam" id="PF00268">
    <property type="entry name" value="Ribonuc_red_sm"/>
    <property type="match status" value="1"/>
</dbReference>
<dbReference type="InterPro" id="IPR012348">
    <property type="entry name" value="RNR-like"/>
</dbReference>
<sequence>MSIQTTPSKKAAAQLESFKMESPAKKICLDPQADKENIEARYESDEVAVPIKGIPVLDEALVQQAQKPSPAEELVEVDDDTTEPILRENAQRFVLFPIKYHEIWQMYKKAEASFWTAEEIDLSKDLHDWNKRLNDDERFFVSHVLAFFAASDGIVNENLVERFSGEVQIPEARCFYGFQIMMENIHSETYSLLIDTYISEPRQRAYLFNAIDNIPCIRKKADWALRWISDKNSTFACRLIAFAAVEGIFFSGSFAAIFWLKKRGLMPGLTFSNELISRDEGMHTDFACLLFSHLKNKTDRALIESIITEAVTIEQEFLTDALPCALLGMNSKLMCQYIEFVADRLLLALGTNKLYHATNPFDFMENISLAGKTNFFEKRVGDYQKAGVIEKSNKQQKDAKTKEAGGEVEAAPIMIGDFAFEEDF</sequence>
<dbReference type="GO" id="GO:0009263">
    <property type="term" value="P:deoxyribonucleotide biosynthetic process"/>
    <property type="evidence" value="ECO:0007669"/>
    <property type="project" value="InterPro"/>
</dbReference>
<comment type="caution">
    <text evidence="4">The sequence shown here is derived from an EMBL/GenBank/DDBJ whole genome shotgun (WGS) entry which is preliminary data.</text>
</comment>
<dbReference type="PROSITE" id="PS00368">
    <property type="entry name" value="RIBORED_SMALL"/>
    <property type="match status" value="1"/>
</dbReference>
<keyword evidence="5" id="KW-1185">Reference proteome</keyword>
<evidence type="ECO:0000256" key="2">
    <source>
        <dbReference type="SAM" id="Phobius"/>
    </source>
</evidence>
<dbReference type="CDD" id="cd01049">
    <property type="entry name" value="RNRR2"/>
    <property type="match status" value="1"/>
</dbReference>
<feature type="transmembrane region" description="Helical" evidence="2">
    <location>
        <begin position="239"/>
        <end position="260"/>
    </location>
</feature>
<dbReference type="PANTHER" id="PTHR23409:SF18">
    <property type="entry name" value="RIBONUCLEOSIDE-DIPHOSPHATE REDUCTASE SUBUNIT M2"/>
    <property type="match status" value="1"/>
</dbReference>
<dbReference type="SUPFAM" id="SSF47240">
    <property type="entry name" value="Ferritin-like"/>
    <property type="match status" value="1"/>
</dbReference>
<dbReference type="EMBL" id="JAUJLE010000407">
    <property type="protein sequence ID" value="KAK0957357.1"/>
    <property type="molecule type" value="Genomic_DNA"/>
</dbReference>
<dbReference type="Proteomes" id="UP001168146">
    <property type="component" value="Unassembled WGS sequence"/>
</dbReference>
<dbReference type="EMBL" id="JASUXU010000005">
    <property type="protein sequence ID" value="KAK0326074.1"/>
    <property type="molecule type" value="Genomic_DNA"/>
</dbReference>
<reference evidence="3" key="1">
    <citation type="submission" date="2021-12" db="EMBL/GenBank/DDBJ databases">
        <title>Black yeast isolated from Biological Soil Crust.</title>
        <authorList>
            <person name="Kurbessoian T."/>
        </authorList>
    </citation>
    <scope>NUCLEOTIDE SEQUENCE</scope>
    <source>
        <strain evidence="3">CCFEE 5208</strain>
    </source>
</reference>
<organism evidence="4 5">
    <name type="scientific">Friedmanniomyces endolithicus</name>
    <dbReference type="NCBI Taxonomy" id="329885"/>
    <lineage>
        <taxon>Eukaryota</taxon>
        <taxon>Fungi</taxon>
        <taxon>Dikarya</taxon>
        <taxon>Ascomycota</taxon>
        <taxon>Pezizomycotina</taxon>
        <taxon>Dothideomycetes</taxon>
        <taxon>Dothideomycetidae</taxon>
        <taxon>Mycosphaerellales</taxon>
        <taxon>Teratosphaeriaceae</taxon>
        <taxon>Friedmanniomyces</taxon>
    </lineage>
</organism>